<dbReference type="AlphaFoldDB" id="A0A6V1RZL7"/>
<dbReference type="EMBL" id="HBIU01031998">
    <property type="protein sequence ID" value="CAE0636023.1"/>
    <property type="molecule type" value="Transcribed_RNA"/>
</dbReference>
<name>A0A6V1RZL7_HETAK</name>
<dbReference type="Pfam" id="PF14769">
    <property type="entry name" value="CLAMP"/>
    <property type="match status" value="1"/>
</dbReference>
<accession>A0A6V1RZL7</accession>
<gene>
    <name evidence="1" type="ORF">HAKA00212_LOCUS14783</name>
</gene>
<organism evidence="1">
    <name type="scientific">Heterosigma akashiwo</name>
    <name type="common">Chromophytic alga</name>
    <name type="synonym">Heterosigma carterae</name>
    <dbReference type="NCBI Taxonomy" id="2829"/>
    <lineage>
        <taxon>Eukaryota</taxon>
        <taxon>Sar</taxon>
        <taxon>Stramenopiles</taxon>
        <taxon>Ochrophyta</taxon>
        <taxon>Raphidophyceae</taxon>
        <taxon>Chattonellales</taxon>
        <taxon>Chattonellaceae</taxon>
        <taxon>Heterosigma</taxon>
    </lineage>
</organism>
<evidence type="ECO:0000313" key="1">
    <source>
        <dbReference type="EMBL" id="CAE0636023.1"/>
    </source>
</evidence>
<dbReference type="PANTHER" id="PTHR28457:SF1">
    <property type="entry name" value="CILIA- AND FLAGELLA-ASSOCIATED PROTEIN 119"/>
    <property type="match status" value="1"/>
</dbReference>
<sequence>MTDSVLWKHFTEAQLRELEAARDPVECKGLLKSYLKIEDAGFDRDRQDILLDFHFYNYAFCKKLGFGPTKISTFLSIMKDTIDKDFSQHDAVNTIKASFEQLKKTLLMHCIERPPWSVGIFQPEDLQLLSDFVLNGYYRQFRLYKYLFTRRVQVEFTQTLSNDVGCARMPRPLAEGLPQVVKTSVGEGEDDEKNGV</sequence>
<proteinExistence type="predicted"/>
<dbReference type="PANTHER" id="PTHR28457">
    <property type="entry name" value="COILED-COIL DOMAIN-CONTAINING PROTEIN 189"/>
    <property type="match status" value="1"/>
</dbReference>
<reference evidence="1" key="1">
    <citation type="submission" date="2021-01" db="EMBL/GenBank/DDBJ databases">
        <authorList>
            <person name="Corre E."/>
            <person name="Pelletier E."/>
            <person name="Niang G."/>
            <person name="Scheremetjew M."/>
            <person name="Finn R."/>
            <person name="Kale V."/>
            <person name="Holt S."/>
            <person name="Cochrane G."/>
            <person name="Meng A."/>
            <person name="Brown T."/>
            <person name="Cohen L."/>
        </authorList>
    </citation>
    <scope>NUCLEOTIDE SEQUENCE</scope>
    <source>
        <strain evidence="1">CCMP3107</strain>
    </source>
</reference>
<protein>
    <submittedName>
        <fullName evidence="1">Uncharacterized protein</fullName>
    </submittedName>
</protein>
<dbReference type="InterPro" id="IPR032727">
    <property type="entry name" value="CLAMP"/>
</dbReference>